<comment type="subcellular location">
    <subcellularLocation>
        <location evidence="1">Membrane</location>
        <topology evidence="1">Single-pass membrane protein</topology>
    </subcellularLocation>
</comment>
<dbReference type="AlphaFoldDB" id="A0AAQ4DW03"/>
<dbReference type="InterPro" id="IPR015943">
    <property type="entry name" value="WD40/YVTN_repeat-like_dom_sf"/>
</dbReference>
<feature type="domain" description="FAM234A/B beta-propeller" evidence="6">
    <location>
        <begin position="158"/>
        <end position="447"/>
    </location>
</feature>
<evidence type="ECO:0000313" key="8">
    <source>
        <dbReference type="Proteomes" id="UP001321473"/>
    </source>
</evidence>
<dbReference type="PANTHER" id="PTHR21419:SF30">
    <property type="entry name" value="IG-LIKE DOMAIN-CONTAINING PROTEIN"/>
    <property type="match status" value="1"/>
</dbReference>
<dbReference type="InterPro" id="IPR055409">
    <property type="entry name" value="Beta-prop_FAM234A_B"/>
</dbReference>
<evidence type="ECO:0000256" key="4">
    <source>
        <dbReference type="ARBA" id="ARBA00023136"/>
    </source>
</evidence>
<keyword evidence="8" id="KW-1185">Reference proteome</keyword>
<evidence type="ECO:0000256" key="1">
    <source>
        <dbReference type="ARBA" id="ARBA00004167"/>
    </source>
</evidence>
<dbReference type="SUPFAM" id="SSF69318">
    <property type="entry name" value="Integrin alpha N-terminal domain"/>
    <property type="match status" value="1"/>
</dbReference>
<organism evidence="7 8">
    <name type="scientific">Amblyomma americanum</name>
    <name type="common">Lone star tick</name>
    <dbReference type="NCBI Taxonomy" id="6943"/>
    <lineage>
        <taxon>Eukaryota</taxon>
        <taxon>Metazoa</taxon>
        <taxon>Ecdysozoa</taxon>
        <taxon>Arthropoda</taxon>
        <taxon>Chelicerata</taxon>
        <taxon>Arachnida</taxon>
        <taxon>Acari</taxon>
        <taxon>Parasitiformes</taxon>
        <taxon>Ixodida</taxon>
        <taxon>Ixodoidea</taxon>
        <taxon>Ixodidae</taxon>
        <taxon>Amblyomminae</taxon>
        <taxon>Amblyomma</taxon>
    </lineage>
</organism>
<dbReference type="InterPro" id="IPR045232">
    <property type="entry name" value="FAM234"/>
</dbReference>
<proteinExistence type="predicted"/>
<dbReference type="GO" id="GO:0016020">
    <property type="term" value="C:membrane"/>
    <property type="evidence" value="ECO:0007669"/>
    <property type="project" value="UniProtKB-SubCell"/>
</dbReference>
<sequence>MAISGCCTPRVAFQCAIPAPHESAWPDTIEKQIPHRWRRPVCRHDVARNRLSADSVASQVLGRSQQTGAAALVLRQHQQRRRARRAEGCRQLRVQDVWHRTLPMLTTESAFRHLDVNGDGELDVVFGFGTGLDAYRYPAVACDVYLPASGPRGCGGGLAALDGRTGHELWRIYVAHELFALSCRLDLDGDGVADCVAGGRIAGLYAVSGRTGSLLWALSGAGEALVERSNMYTAQNIRDVDADGTPDLLVAHGGDPLREPGAGSGRLAGRLLVVSGRSGRLLSWAAVPDGRESYYSPQLLLHPDGSELVLFGTGGETHGGSLWSLPLRELLAGRADSARPIYTDPHKGIMTPPALVDLTGDGVADIVMAAFNSTTFALDGLSFARLWTRHFAQSESYSTPAVGLFDGDGTPDLMVSYQTGPGFPLYVASQTTVLDGRTGRPLLARPVRSALGAQASPLAVSMAGRGRDLFLYWLSDCHGGAPGKGFTLAAGTSVFLRSRADFCRLRFGSRLFTRLYALGADSRPPGALVYDSDQNRPVEYGGLPNFTAIGARFLEQHPEYRRRDRRHVGPHDAGGVQRTISTGTLLPGSQPRAADLVFATFWFHPSRVRSMSAEQRRCLERMRAHEGARFRVDSPLYGLDHDAFEQLVEAECGQRDEQQLAYDPFDRRMGQMTVYRVRLQCVCDRCAGPLPFEQQRWPAYMGAGADCYARTPP</sequence>
<dbReference type="Proteomes" id="UP001321473">
    <property type="component" value="Unassembled WGS sequence"/>
</dbReference>
<keyword evidence="4" id="KW-0472">Membrane</keyword>
<dbReference type="Gene3D" id="2.130.10.10">
    <property type="entry name" value="YVTN repeat-like/Quinoprotein amine dehydrogenase"/>
    <property type="match status" value="1"/>
</dbReference>
<protein>
    <recommendedName>
        <fullName evidence="6">FAM234A/B beta-propeller domain-containing protein</fullName>
    </recommendedName>
</protein>
<keyword evidence="3" id="KW-1133">Transmembrane helix</keyword>
<gene>
    <name evidence="7" type="ORF">V5799_006573</name>
</gene>
<evidence type="ECO:0000256" key="2">
    <source>
        <dbReference type="ARBA" id="ARBA00022692"/>
    </source>
</evidence>
<evidence type="ECO:0000256" key="3">
    <source>
        <dbReference type="ARBA" id="ARBA00022989"/>
    </source>
</evidence>
<evidence type="ECO:0000313" key="7">
    <source>
        <dbReference type="EMBL" id="KAK8766643.1"/>
    </source>
</evidence>
<dbReference type="Pfam" id="PF23727">
    <property type="entry name" value="Beta-prop_FAM234A_B"/>
    <property type="match status" value="1"/>
</dbReference>
<evidence type="ECO:0000259" key="6">
    <source>
        <dbReference type="Pfam" id="PF23727"/>
    </source>
</evidence>
<accession>A0AAQ4DW03</accession>
<dbReference type="InterPro" id="IPR028994">
    <property type="entry name" value="Integrin_alpha_N"/>
</dbReference>
<dbReference type="PANTHER" id="PTHR21419">
    <property type="match status" value="1"/>
</dbReference>
<keyword evidence="2" id="KW-0812">Transmembrane</keyword>
<feature type="region of interest" description="Disordered" evidence="5">
    <location>
        <begin position="565"/>
        <end position="585"/>
    </location>
</feature>
<name>A0AAQ4DW03_AMBAM</name>
<evidence type="ECO:0000256" key="5">
    <source>
        <dbReference type="SAM" id="MobiDB-lite"/>
    </source>
</evidence>
<reference evidence="7 8" key="1">
    <citation type="journal article" date="2023" name="Arcadia Sci">
        <title>De novo assembly of a long-read Amblyomma americanum tick genome.</title>
        <authorList>
            <person name="Chou S."/>
            <person name="Poskanzer K.E."/>
            <person name="Rollins M."/>
            <person name="Thuy-Boun P.S."/>
        </authorList>
    </citation>
    <scope>NUCLEOTIDE SEQUENCE [LARGE SCALE GENOMIC DNA]</scope>
    <source>
        <strain evidence="7">F_SG_1</strain>
        <tissue evidence="7">Salivary glands</tissue>
    </source>
</reference>
<comment type="caution">
    <text evidence="7">The sequence shown here is derived from an EMBL/GenBank/DDBJ whole genome shotgun (WGS) entry which is preliminary data.</text>
</comment>
<dbReference type="EMBL" id="JARKHS020026156">
    <property type="protein sequence ID" value="KAK8766643.1"/>
    <property type="molecule type" value="Genomic_DNA"/>
</dbReference>